<dbReference type="AlphaFoldDB" id="A0A0J8FVY9"/>
<proteinExistence type="inferred from homology"/>
<organism evidence="3 4">
    <name type="scientific">Pseudomonas fildesensis</name>
    <dbReference type="NCBI Taxonomy" id="1674920"/>
    <lineage>
        <taxon>Bacteria</taxon>
        <taxon>Pseudomonadati</taxon>
        <taxon>Pseudomonadota</taxon>
        <taxon>Gammaproteobacteria</taxon>
        <taxon>Pseudomonadales</taxon>
        <taxon>Pseudomonadaceae</taxon>
        <taxon>Pseudomonas</taxon>
    </lineage>
</organism>
<dbReference type="GO" id="GO:0006633">
    <property type="term" value="P:fatty acid biosynthetic process"/>
    <property type="evidence" value="ECO:0007669"/>
    <property type="project" value="TreeGrafter"/>
</dbReference>
<dbReference type="Proteomes" id="UP000037551">
    <property type="component" value="Unassembled WGS sequence"/>
</dbReference>
<dbReference type="SUPFAM" id="SSF51735">
    <property type="entry name" value="NAD(P)-binding Rossmann-fold domains"/>
    <property type="match status" value="1"/>
</dbReference>
<comment type="caution">
    <text evidence="3">The sequence shown here is derived from an EMBL/GenBank/DDBJ whole genome shotgun (WGS) entry which is preliminary data.</text>
</comment>
<dbReference type="InterPro" id="IPR036291">
    <property type="entry name" value="NAD(P)-bd_dom_sf"/>
</dbReference>
<keyword evidence="2" id="KW-0560">Oxidoreductase</keyword>
<dbReference type="InterPro" id="IPR002347">
    <property type="entry name" value="SDR_fam"/>
</dbReference>
<reference evidence="3 4" key="1">
    <citation type="submission" date="2015-06" db="EMBL/GenBank/DDBJ databases">
        <title>Draft genome sequence of an Antarctic Pseudomonas sp. strain KG01 with full potential for biotechnological applications.</title>
        <authorList>
            <person name="Pavlov M.S."/>
            <person name="Lira F."/>
            <person name="Martinez J.L."/>
            <person name="Marshall S.H."/>
        </authorList>
    </citation>
    <scope>NUCLEOTIDE SEQUENCE [LARGE SCALE GENOMIC DNA]</scope>
    <source>
        <strain evidence="3 4">KG01</strain>
    </source>
</reference>
<name>A0A0J8FVY9_9PSED</name>
<dbReference type="PANTHER" id="PTHR42760">
    <property type="entry name" value="SHORT-CHAIN DEHYDROGENASES/REDUCTASES FAMILY MEMBER"/>
    <property type="match status" value="1"/>
</dbReference>
<dbReference type="EMBL" id="LFMW01000011">
    <property type="protein sequence ID" value="KMT54442.1"/>
    <property type="molecule type" value="Genomic_DNA"/>
</dbReference>
<evidence type="ECO:0008006" key="5">
    <source>
        <dbReference type="Google" id="ProtNLM"/>
    </source>
</evidence>
<evidence type="ECO:0000256" key="2">
    <source>
        <dbReference type="ARBA" id="ARBA00023002"/>
    </source>
</evidence>
<evidence type="ECO:0000256" key="1">
    <source>
        <dbReference type="ARBA" id="ARBA00006484"/>
    </source>
</evidence>
<gene>
    <name evidence="3" type="ORF">ACR52_16545</name>
</gene>
<sequence length="101" mass="10940">MRLILINIVPGHHDLFPTPNPDLSDARLIVPTLRVGMQPRTLCVPKREAELHSGMTSRTPLGRLGEPDDVAGPIVFLASDMARYVTGASLLVDGGLFVNLQ</sequence>
<evidence type="ECO:0000313" key="4">
    <source>
        <dbReference type="Proteomes" id="UP000037551"/>
    </source>
</evidence>
<keyword evidence="4" id="KW-1185">Reference proteome</keyword>
<dbReference type="Gene3D" id="3.40.50.720">
    <property type="entry name" value="NAD(P)-binding Rossmann-like Domain"/>
    <property type="match status" value="1"/>
</dbReference>
<dbReference type="GO" id="GO:0048038">
    <property type="term" value="F:quinone binding"/>
    <property type="evidence" value="ECO:0007669"/>
    <property type="project" value="TreeGrafter"/>
</dbReference>
<dbReference type="GO" id="GO:0016616">
    <property type="term" value="F:oxidoreductase activity, acting on the CH-OH group of donors, NAD or NADP as acceptor"/>
    <property type="evidence" value="ECO:0007669"/>
    <property type="project" value="TreeGrafter"/>
</dbReference>
<dbReference type="PATRIC" id="fig|1674920.3.peg.1238"/>
<dbReference type="Pfam" id="PF13561">
    <property type="entry name" value="adh_short_C2"/>
    <property type="match status" value="1"/>
</dbReference>
<evidence type="ECO:0000313" key="3">
    <source>
        <dbReference type="EMBL" id="KMT54442.1"/>
    </source>
</evidence>
<protein>
    <recommendedName>
        <fullName evidence="5">Short-chain dehydrogenase</fullName>
    </recommendedName>
</protein>
<comment type="similarity">
    <text evidence="1">Belongs to the short-chain dehydrogenases/reductases (SDR) family.</text>
</comment>
<dbReference type="PANTHER" id="PTHR42760:SF83">
    <property type="entry name" value="(3R)-3-HYDROXYACYL-COA DEHYDROGENASE"/>
    <property type="match status" value="1"/>
</dbReference>
<accession>A0A0J8FVY9</accession>
<dbReference type="STRING" id="1674920.ACR52_16545"/>